<feature type="region of interest" description="Disordered" evidence="1">
    <location>
        <begin position="66"/>
        <end position="141"/>
    </location>
</feature>
<evidence type="ECO:0000256" key="1">
    <source>
        <dbReference type="SAM" id="MobiDB-lite"/>
    </source>
</evidence>
<organism evidence="3 4">
    <name type="scientific">Helicoverpa armigera</name>
    <name type="common">Cotton bollworm</name>
    <name type="synonym">Heliothis armigera</name>
    <dbReference type="NCBI Taxonomy" id="29058"/>
    <lineage>
        <taxon>Eukaryota</taxon>
        <taxon>Metazoa</taxon>
        <taxon>Ecdysozoa</taxon>
        <taxon>Arthropoda</taxon>
        <taxon>Hexapoda</taxon>
        <taxon>Insecta</taxon>
        <taxon>Pterygota</taxon>
        <taxon>Neoptera</taxon>
        <taxon>Endopterygota</taxon>
        <taxon>Lepidoptera</taxon>
        <taxon>Glossata</taxon>
        <taxon>Ditrysia</taxon>
        <taxon>Noctuoidea</taxon>
        <taxon>Noctuidae</taxon>
        <taxon>Heliothinae</taxon>
        <taxon>Helicoverpa</taxon>
    </lineage>
</organism>
<dbReference type="Proteomes" id="UP000249218">
    <property type="component" value="Unassembled WGS sequence"/>
</dbReference>
<dbReference type="AlphaFoldDB" id="A0A2W1B9F8"/>
<dbReference type="InterPro" id="IPR019406">
    <property type="entry name" value="APLF_PBZ"/>
</dbReference>
<name>A0A2W1B9F8_HELAM</name>
<dbReference type="OrthoDB" id="47785at2759"/>
<proteinExistence type="predicted"/>
<feature type="compositionally biased region" description="Basic and acidic residues" evidence="1">
    <location>
        <begin position="85"/>
        <end position="119"/>
    </location>
</feature>
<sequence length="141" mass="15773">MQCPYADKCFRLNPIHFKEYSHEHLESILDSYTGSGDFPIPSKLQSQKQMYVDQLKMLLQQQLYTPGKNFGTEPSAGASTSTTSEDVKPQKRPEERSVTLKPVSDQKQRESSKSPHDRGGSSSSRSRSGESKESSSGRSQK</sequence>
<evidence type="ECO:0000259" key="2">
    <source>
        <dbReference type="Pfam" id="PF10283"/>
    </source>
</evidence>
<keyword evidence="4" id="KW-1185">Reference proteome</keyword>
<accession>A0A2W1B9F8</accession>
<dbReference type="Pfam" id="PF10283">
    <property type="entry name" value="zf-CCHH"/>
    <property type="match status" value="1"/>
</dbReference>
<evidence type="ECO:0000313" key="3">
    <source>
        <dbReference type="EMBL" id="PZC71015.1"/>
    </source>
</evidence>
<evidence type="ECO:0000313" key="4">
    <source>
        <dbReference type="Proteomes" id="UP000249218"/>
    </source>
</evidence>
<protein>
    <recommendedName>
        <fullName evidence="2">PBZ-type domain-containing protein</fullName>
    </recommendedName>
</protein>
<feature type="domain" description="PBZ-type" evidence="2">
    <location>
        <begin position="2"/>
        <end position="22"/>
    </location>
</feature>
<reference evidence="3 4" key="1">
    <citation type="journal article" date="2017" name="BMC Biol.">
        <title>Genomic innovations, transcriptional plasticity and gene loss underlying the evolution and divergence of two highly polyphagous and invasive Helicoverpa pest species.</title>
        <authorList>
            <person name="Pearce S.L."/>
            <person name="Clarke D.F."/>
            <person name="East P.D."/>
            <person name="Elfekih S."/>
            <person name="Gordon K.H."/>
            <person name="Jermiin L.S."/>
            <person name="McGaughran A."/>
            <person name="Oakeshott J.G."/>
            <person name="Papanikolaou A."/>
            <person name="Perera O.P."/>
            <person name="Rane R.V."/>
            <person name="Richards S."/>
            <person name="Tay W.T."/>
            <person name="Walsh T.K."/>
            <person name="Anderson A."/>
            <person name="Anderson C.J."/>
            <person name="Asgari S."/>
            <person name="Board P.G."/>
            <person name="Bretschneider A."/>
            <person name="Campbell P.M."/>
            <person name="Chertemps T."/>
            <person name="Christeller J.T."/>
            <person name="Coppin C.W."/>
            <person name="Downes S.J."/>
            <person name="Duan G."/>
            <person name="Farnsworth C.A."/>
            <person name="Good R.T."/>
            <person name="Han L.B."/>
            <person name="Han Y.C."/>
            <person name="Hatje K."/>
            <person name="Horne I."/>
            <person name="Huang Y.P."/>
            <person name="Hughes D.S."/>
            <person name="Jacquin-Joly E."/>
            <person name="James W."/>
            <person name="Jhangiani S."/>
            <person name="Kollmar M."/>
            <person name="Kuwar S.S."/>
            <person name="Li S."/>
            <person name="Liu N.Y."/>
            <person name="Maibeche M.T."/>
            <person name="Miller J.R."/>
            <person name="Montagne N."/>
            <person name="Perry T."/>
            <person name="Qu J."/>
            <person name="Song S.V."/>
            <person name="Sutton G.G."/>
            <person name="Vogel H."/>
            <person name="Walenz B.P."/>
            <person name="Xu W."/>
            <person name="Zhang H.J."/>
            <person name="Zou Z."/>
            <person name="Batterham P."/>
            <person name="Edwards O.R."/>
            <person name="Feyereisen R."/>
            <person name="Gibbs R.A."/>
            <person name="Heckel D.G."/>
            <person name="McGrath A."/>
            <person name="Robin C."/>
            <person name="Scherer S.E."/>
            <person name="Worley K.C."/>
            <person name="Wu Y.D."/>
        </authorList>
    </citation>
    <scope>NUCLEOTIDE SEQUENCE [LARGE SCALE GENOMIC DNA]</scope>
    <source>
        <strain evidence="3">Harm_GR_Male_#8</strain>
        <tissue evidence="3">Whole organism</tissue>
    </source>
</reference>
<gene>
    <name evidence="3" type="primary">HaOG214440</name>
    <name evidence="3" type="ORF">B5X24_HaOG214440</name>
</gene>
<dbReference type="EMBL" id="KZ150401">
    <property type="protein sequence ID" value="PZC71015.1"/>
    <property type="molecule type" value="Genomic_DNA"/>
</dbReference>
<feature type="non-terminal residue" evidence="3">
    <location>
        <position position="141"/>
    </location>
</feature>